<dbReference type="OrthoDB" id="9779501at2"/>
<reference evidence="1" key="1">
    <citation type="submission" date="2016-11" db="EMBL/GenBank/DDBJ databases">
        <authorList>
            <person name="Varghese N."/>
            <person name="Submissions S."/>
        </authorList>
    </citation>
    <scope>NUCLEOTIDE SEQUENCE [LARGE SCALE GENOMIC DNA]</scope>
    <source>
        <strain evidence="1">DSM 16785</strain>
    </source>
</reference>
<organism evidence="1 2">
    <name type="scientific">Marinitoga hydrogenitolerans (strain DSM 16785 / JCM 12826 / AT1271)</name>
    <dbReference type="NCBI Taxonomy" id="1122195"/>
    <lineage>
        <taxon>Bacteria</taxon>
        <taxon>Thermotogati</taxon>
        <taxon>Thermotogota</taxon>
        <taxon>Thermotogae</taxon>
        <taxon>Petrotogales</taxon>
        <taxon>Petrotogaceae</taxon>
        <taxon>Marinitoga</taxon>
    </lineage>
</organism>
<name>A0A1M4UAS6_MARH1</name>
<dbReference type="InterPro" id="IPR027417">
    <property type="entry name" value="P-loop_NTPase"/>
</dbReference>
<evidence type="ECO:0008006" key="3">
    <source>
        <dbReference type="Google" id="ProtNLM"/>
    </source>
</evidence>
<dbReference type="RefSeq" id="WP_072863368.1">
    <property type="nucleotide sequence ID" value="NZ_FQUI01000006.1"/>
</dbReference>
<dbReference type="Proteomes" id="UP000184334">
    <property type="component" value="Unassembled WGS sequence"/>
</dbReference>
<accession>A0A1M4UAS6</accession>
<dbReference type="EMBL" id="FQUI01000006">
    <property type="protein sequence ID" value="SHE53892.1"/>
    <property type="molecule type" value="Genomic_DNA"/>
</dbReference>
<dbReference type="STRING" id="1122195.SAMN02745164_00641"/>
<evidence type="ECO:0000313" key="1">
    <source>
        <dbReference type="EMBL" id="SHE53892.1"/>
    </source>
</evidence>
<gene>
    <name evidence="1" type="ORF">SAMN02745164_00641</name>
</gene>
<proteinExistence type="predicted"/>
<protein>
    <recommendedName>
        <fullName evidence="3">Cobalamin biosynthesis protein CobQ</fullName>
    </recommendedName>
</protein>
<dbReference type="AlphaFoldDB" id="A0A1M4UAS6"/>
<dbReference type="SUPFAM" id="SSF52540">
    <property type="entry name" value="P-loop containing nucleoside triphosphate hydrolases"/>
    <property type="match status" value="1"/>
</dbReference>
<sequence length="222" mass="25233">MLDTKYKCHVIIGMFGSGKTEIALNSALYLKEKYENVAIADIDVISPYFRTRDEIDILEKRGIKVITPPRQFIHADLPIIPPAVGGYITNPEYQTIIDAGGNEDGATVVGSLKNFLDQAKTATYFVVNTKRPFMNTVDDIIYYIERLSAKTRRRVDYLISNTNLQNETTEDIILKGEKLLYEVSLNTGIPISFTVVPESLKNIKTQFPKFILKRFLDKVYQL</sequence>
<evidence type="ECO:0000313" key="2">
    <source>
        <dbReference type="Proteomes" id="UP000184334"/>
    </source>
</evidence>
<comment type="caution">
    <text evidence="1">The sequence shown here is derived from an EMBL/GenBank/DDBJ whole genome shotgun (WGS) entry which is preliminary data.</text>
</comment>
<keyword evidence="2" id="KW-1185">Reference proteome</keyword>